<keyword evidence="4 7" id="KW-0573">Peptidoglycan synthesis</keyword>
<feature type="binding site" evidence="7">
    <location>
        <position position="30"/>
    </location>
    <ligand>
        <name>UDP-N-acetyl-alpha-D-muramoyl-L-alanyl-D-glutamate</name>
        <dbReference type="ChEBI" id="CHEBI:83900"/>
    </ligand>
</feature>
<feature type="domain" description="Mur ligase N-terminal catalytic" evidence="9">
    <location>
        <begin position="22"/>
        <end position="95"/>
    </location>
</feature>
<evidence type="ECO:0000259" key="9">
    <source>
        <dbReference type="Pfam" id="PF01225"/>
    </source>
</evidence>
<dbReference type="InterPro" id="IPR036565">
    <property type="entry name" value="Mur-like_cat_sf"/>
</dbReference>
<reference evidence="12 13" key="1">
    <citation type="journal article" date="2016" name="Nat. Commun.">
        <title>Thousands of microbial genomes shed light on interconnected biogeochemical processes in an aquifer system.</title>
        <authorList>
            <person name="Anantharaman K."/>
            <person name="Brown C.T."/>
            <person name="Hug L.A."/>
            <person name="Sharon I."/>
            <person name="Castelle C.J."/>
            <person name="Probst A.J."/>
            <person name="Thomas B.C."/>
            <person name="Singh A."/>
            <person name="Wilkins M.J."/>
            <person name="Karaoz U."/>
            <person name="Brodie E.L."/>
            <person name="Williams K.H."/>
            <person name="Hubbard S.S."/>
            <person name="Banfield J.F."/>
        </authorList>
    </citation>
    <scope>NUCLEOTIDE SEQUENCE [LARGE SCALE GENOMIC DNA]</scope>
</reference>
<dbReference type="Gene3D" id="3.90.190.20">
    <property type="entry name" value="Mur ligase, C-terminal domain"/>
    <property type="match status" value="1"/>
</dbReference>
<feature type="binding site" evidence="7">
    <location>
        <begin position="153"/>
        <end position="154"/>
    </location>
    <ligand>
        <name>UDP-N-acetyl-alpha-D-muramoyl-L-alanyl-D-glutamate</name>
        <dbReference type="ChEBI" id="CHEBI:83900"/>
    </ligand>
</feature>
<feature type="binding site" evidence="7">
    <location>
        <position position="184"/>
    </location>
    <ligand>
        <name>UDP-N-acetyl-alpha-D-muramoyl-L-alanyl-D-glutamate</name>
        <dbReference type="ChEBI" id="CHEBI:83900"/>
    </ligand>
</feature>
<dbReference type="GO" id="GO:0071555">
    <property type="term" value="P:cell wall organization"/>
    <property type="evidence" value="ECO:0007669"/>
    <property type="project" value="UniProtKB-KW"/>
</dbReference>
<evidence type="ECO:0000259" key="10">
    <source>
        <dbReference type="Pfam" id="PF02875"/>
    </source>
</evidence>
<feature type="binding site" evidence="7">
    <location>
        <position position="192"/>
    </location>
    <ligand>
        <name>UDP-N-acetyl-alpha-D-muramoyl-L-alanyl-D-glutamate</name>
        <dbReference type="ChEBI" id="CHEBI:83900"/>
    </ligand>
</feature>
<dbReference type="Pfam" id="PF08245">
    <property type="entry name" value="Mur_ligase_M"/>
    <property type="match status" value="1"/>
</dbReference>
<dbReference type="GO" id="GO:0005737">
    <property type="term" value="C:cytoplasm"/>
    <property type="evidence" value="ECO:0007669"/>
    <property type="project" value="UniProtKB-SubCell"/>
</dbReference>
<dbReference type="InterPro" id="IPR013221">
    <property type="entry name" value="Mur_ligase_cen"/>
</dbReference>
<keyword evidence="3 7" id="KW-0133">Cell shape</keyword>
<dbReference type="EMBL" id="MFCX01000015">
    <property type="protein sequence ID" value="OGE26152.1"/>
    <property type="molecule type" value="Genomic_DNA"/>
</dbReference>
<feature type="modified residue" description="N6-carboxylysine" evidence="7">
    <location>
        <position position="224"/>
    </location>
</feature>
<comment type="caution">
    <text evidence="12">The sequence shown here is derived from an EMBL/GenBank/DDBJ whole genome shotgun (WGS) entry which is preliminary data.</text>
</comment>
<evidence type="ECO:0000256" key="2">
    <source>
        <dbReference type="ARBA" id="ARBA00022618"/>
    </source>
</evidence>
<comment type="function">
    <text evidence="7">Catalyzes the addition of an amino acid to the nucleotide precursor UDP-N-acetylmuramoyl-L-alanyl-D-glutamate (UMAG) in the biosynthesis of bacterial cell-wall peptidoglycan.</text>
</comment>
<dbReference type="EC" id="6.3.2.-" evidence="7"/>
<comment type="PTM">
    <text evidence="7">Carboxylation is probably crucial for Mg(2+) binding and, consequently, for the gamma-phosphate positioning of ATP.</text>
</comment>
<evidence type="ECO:0000259" key="11">
    <source>
        <dbReference type="Pfam" id="PF08245"/>
    </source>
</evidence>
<dbReference type="NCBIfam" id="NF001126">
    <property type="entry name" value="PRK00139.1-4"/>
    <property type="match status" value="1"/>
</dbReference>
<evidence type="ECO:0000256" key="5">
    <source>
        <dbReference type="ARBA" id="ARBA00023306"/>
    </source>
</evidence>
<dbReference type="Pfam" id="PF01225">
    <property type="entry name" value="Mur_ligase"/>
    <property type="match status" value="1"/>
</dbReference>
<keyword evidence="7" id="KW-0067">ATP-binding</keyword>
<evidence type="ECO:0000256" key="7">
    <source>
        <dbReference type="HAMAP-Rule" id="MF_00208"/>
    </source>
</evidence>
<keyword evidence="7" id="KW-0460">Magnesium</keyword>
<dbReference type="SUPFAM" id="SSF53623">
    <property type="entry name" value="MurD-like peptide ligases, catalytic domain"/>
    <property type="match status" value="1"/>
</dbReference>
<keyword evidence="2 7" id="KW-0132">Cell division</keyword>
<name>A0A1F5JC59_9BACT</name>
<evidence type="ECO:0000256" key="4">
    <source>
        <dbReference type="ARBA" id="ARBA00022984"/>
    </source>
</evidence>
<dbReference type="SUPFAM" id="SSF63418">
    <property type="entry name" value="MurE/MurF N-terminal domain"/>
    <property type="match status" value="1"/>
</dbReference>
<dbReference type="GO" id="GO:0009252">
    <property type="term" value="P:peptidoglycan biosynthetic process"/>
    <property type="evidence" value="ECO:0007669"/>
    <property type="project" value="UniProtKB-UniRule"/>
</dbReference>
<protein>
    <recommendedName>
        <fullName evidence="7">UDP-N-acetylmuramyl-tripeptide synthetase</fullName>
        <ecNumber evidence="7">6.3.2.-</ecNumber>
    </recommendedName>
    <alternativeName>
        <fullName evidence="7">UDP-MurNAc-tripeptide synthetase</fullName>
    </alternativeName>
</protein>
<keyword evidence="5 7" id="KW-0131">Cell cycle</keyword>
<sequence length="501" mass="54768">MNSAEIFNSTKIKGITGSPPPEIKGITQDSRKVEEGFLFVAIPGSQLDGASFIPHALEKGAYGVVVEKDLDVTAPFVIKVESPRAALADLSSAFYGRPSEKLKVVGVTGTDGKTTTTHLIRHLLLEAGWQVGVLNTVYLGWNKSEEKSPFSNTTPGSTEVQSFLADVVSRAILEPPKAAVLEVSSHAIALDRVRAVEFDAAVFTNLTPEHLEFHHTFEEYREAKTQLFAQLGHGVKNTPKFGVINADDLNAGYFRSACSVPIIDYGMASDCRVRGEIVSISPSGTEFKFIVDDEEYQTFTKLPGRFNISNWLAGLSVAHGFGLDLDSLVSKIPYIESVKGRMMEIQEGQPFRVIVDFAHTPGALRTVVNNIKEQNPNRLAVIIGHAGGRDPNNRPELARAAEGGDFIFLTMDDPCDEDPIEIAKIMADALRADGKRESLDFRVVVDRKEAIREALFWAKPQDLVLIAGRGHESYLPIGDINLPFDDVLVAKELLTGMGYSN</sequence>
<evidence type="ECO:0000256" key="6">
    <source>
        <dbReference type="ARBA" id="ARBA00023316"/>
    </source>
</evidence>
<dbReference type="GO" id="GO:0000287">
    <property type="term" value="F:magnesium ion binding"/>
    <property type="evidence" value="ECO:0007669"/>
    <property type="project" value="UniProtKB-UniRule"/>
</dbReference>
<dbReference type="AlphaFoldDB" id="A0A1F5JC59"/>
<evidence type="ECO:0000256" key="8">
    <source>
        <dbReference type="RuleBase" id="RU004135"/>
    </source>
</evidence>
<dbReference type="NCBIfam" id="TIGR01085">
    <property type="entry name" value="murE"/>
    <property type="match status" value="1"/>
</dbReference>
<dbReference type="InterPro" id="IPR004101">
    <property type="entry name" value="Mur_ligase_C"/>
</dbReference>
<evidence type="ECO:0000256" key="1">
    <source>
        <dbReference type="ARBA" id="ARBA00005898"/>
    </source>
</evidence>
<dbReference type="Gene3D" id="3.40.1390.10">
    <property type="entry name" value="MurE/MurF, N-terminal domain"/>
    <property type="match status" value="1"/>
</dbReference>
<dbReference type="PANTHER" id="PTHR23135:SF4">
    <property type="entry name" value="UDP-N-ACETYLMURAMOYL-L-ALANYL-D-GLUTAMATE--2,6-DIAMINOPIMELATE LIGASE MURE HOMOLOG, CHLOROPLASTIC"/>
    <property type="match status" value="1"/>
</dbReference>
<dbReference type="InterPro" id="IPR036615">
    <property type="entry name" value="Mur_ligase_C_dom_sf"/>
</dbReference>
<feature type="binding site" evidence="7">
    <location>
        <position position="152"/>
    </location>
    <ligand>
        <name>UDP-N-acetyl-alpha-D-muramoyl-L-alanyl-D-glutamate</name>
        <dbReference type="ChEBI" id="CHEBI:83900"/>
    </ligand>
</feature>
<keyword evidence="7" id="KW-0436">Ligase</keyword>
<dbReference type="Proteomes" id="UP000177042">
    <property type="component" value="Unassembled WGS sequence"/>
</dbReference>
<evidence type="ECO:0000313" key="13">
    <source>
        <dbReference type="Proteomes" id="UP000177042"/>
    </source>
</evidence>
<gene>
    <name evidence="7" type="primary">murE</name>
    <name evidence="12" type="ORF">A3C26_01340</name>
</gene>
<dbReference type="GO" id="GO:0008360">
    <property type="term" value="P:regulation of cell shape"/>
    <property type="evidence" value="ECO:0007669"/>
    <property type="project" value="UniProtKB-KW"/>
</dbReference>
<keyword evidence="7" id="KW-0963">Cytoplasm</keyword>
<proteinExistence type="inferred from homology"/>
<keyword evidence="6 7" id="KW-0961">Cell wall biogenesis/degradation</keyword>
<feature type="domain" description="Mur ligase C-terminal" evidence="10">
    <location>
        <begin position="340"/>
        <end position="470"/>
    </location>
</feature>
<dbReference type="Gene3D" id="3.40.1190.10">
    <property type="entry name" value="Mur-like, catalytic domain"/>
    <property type="match status" value="1"/>
</dbReference>
<dbReference type="HAMAP" id="MF_00208">
    <property type="entry name" value="MurE"/>
    <property type="match status" value="1"/>
</dbReference>
<dbReference type="SUPFAM" id="SSF53244">
    <property type="entry name" value="MurD-like peptide ligases, peptide-binding domain"/>
    <property type="match status" value="1"/>
</dbReference>
<dbReference type="GO" id="GO:0051301">
    <property type="term" value="P:cell division"/>
    <property type="evidence" value="ECO:0007669"/>
    <property type="project" value="UniProtKB-KW"/>
</dbReference>
<dbReference type="GO" id="GO:0005524">
    <property type="term" value="F:ATP binding"/>
    <property type="evidence" value="ECO:0007669"/>
    <property type="project" value="UniProtKB-UniRule"/>
</dbReference>
<dbReference type="InterPro" id="IPR005761">
    <property type="entry name" value="UDP-N-AcMur-Glu-dNH2Pim_ligase"/>
</dbReference>
<organism evidence="12 13">
    <name type="scientific">Candidatus Daviesbacteria bacterium RIFCSPHIGHO2_02_FULL_39_12</name>
    <dbReference type="NCBI Taxonomy" id="1797770"/>
    <lineage>
        <taxon>Bacteria</taxon>
        <taxon>Candidatus Daviesiibacteriota</taxon>
    </lineage>
</organism>
<comment type="pathway">
    <text evidence="7 8">Cell wall biogenesis; peptidoglycan biosynthesis.</text>
</comment>
<comment type="caution">
    <text evidence="7">Lacks conserved residue(s) required for the propagation of feature annotation.</text>
</comment>
<accession>A0A1F5JC59</accession>
<comment type="cofactor">
    <cofactor evidence="7">
        <name>Mg(2+)</name>
        <dbReference type="ChEBI" id="CHEBI:18420"/>
    </cofactor>
</comment>
<comment type="similarity">
    <text evidence="1 7">Belongs to the MurCDEF family. MurE subfamily.</text>
</comment>
<dbReference type="Pfam" id="PF02875">
    <property type="entry name" value="Mur_ligase_C"/>
    <property type="match status" value="1"/>
</dbReference>
<dbReference type="UniPathway" id="UPA00219"/>
<dbReference type="InterPro" id="IPR035911">
    <property type="entry name" value="MurE/MurF_N"/>
</dbReference>
<feature type="domain" description="Mur ligase central" evidence="11">
    <location>
        <begin position="107"/>
        <end position="317"/>
    </location>
</feature>
<dbReference type="InterPro" id="IPR000713">
    <property type="entry name" value="Mur_ligase_N"/>
</dbReference>
<dbReference type="GO" id="GO:0016881">
    <property type="term" value="F:acid-amino acid ligase activity"/>
    <property type="evidence" value="ECO:0007669"/>
    <property type="project" value="UniProtKB-UniRule"/>
</dbReference>
<comment type="subcellular location">
    <subcellularLocation>
        <location evidence="7 8">Cytoplasm</location>
    </subcellularLocation>
</comment>
<evidence type="ECO:0000313" key="12">
    <source>
        <dbReference type="EMBL" id="OGE26152.1"/>
    </source>
</evidence>
<dbReference type="PANTHER" id="PTHR23135">
    <property type="entry name" value="MUR LIGASE FAMILY MEMBER"/>
    <property type="match status" value="1"/>
</dbReference>
<feature type="binding site" evidence="7">
    <location>
        <begin position="109"/>
        <end position="115"/>
    </location>
    <ligand>
        <name>ATP</name>
        <dbReference type="ChEBI" id="CHEBI:30616"/>
    </ligand>
</feature>
<evidence type="ECO:0000256" key="3">
    <source>
        <dbReference type="ARBA" id="ARBA00022960"/>
    </source>
</evidence>
<keyword evidence="7" id="KW-0547">Nucleotide-binding</keyword>